<name>I3R6Q9_HALMT</name>
<keyword evidence="2" id="KW-0812">Transmembrane</keyword>
<dbReference type="KEGG" id="hme:HFX_2231"/>
<reference evidence="3 4" key="1">
    <citation type="journal article" date="2012" name="J. Bacteriol.">
        <title>Complete genome sequence of the metabolically versatile halophilic archaeon Haloferax mediterranei, a poly(3-hydroxybutyrate-co-3-hydroxyvalerate) producer.</title>
        <authorList>
            <person name="Han J."/>
            <person name="Zhang F."/>
            <person name="Hou J."/>
            <person name="Liu X."/>
            <person name="Li M."/>
            <person name="Liu H."/>
            <person name="Cai L."/>
            <person name="Zhang B."/>
            <person name="Chen Y."/>
            <person name="Zhou J."/>
            <person name="Hu S."/>
            <person name="Xiang H."/>
        </authorList>
    </citation>
    <scope>NUCLEOTIDE SEQUENCE [LARGE SCALE GENOMIC DNA]</scope>
    <source>
        <strain evidence="4">ATCC 33500 / DSM 1411 / JCM 8866 / NBRC 14739 / NCIMB 2177 / R-4</strain>
    </source>
</reference>
<organism evidence="3 4">
    <name type="scientific">Haloferax mediterranei (strain ATCC 33500 / DSM 1411 / JCM 8866 / NBRC 14739 / NCIMB 2177 / R-4)</name>
    <name type="common">Halobacterium mediterranei</name>
    <dbReference type="NCBI Taxonomy" id="523841"/>
    <lineage>
        <taxon>Archaea</taxon>
        <taxon>Methanobacteriati</taxon>
        <taxon>Methanobacteriota</taxon>
        <taxon>Stenosarchaea group</taxon>
        <taxon>Halobacteria</taxon>
        <taxon>Halobacteriales</taxon>
        <taxon>Haloferacaceae</taxon>
        <taxon>Haloferax</taxon>
    </lineage>
</organism>
<dbReference type="EMBL" id="CP001868">
    <property type="protein sequence ID" value="AFK19919.2"/>
    <property type="molecule type" value="Genomic_DNA"/>
</dbReference>
<dbReference type="Proteomes" id="UP000006469">
    <property type="component" value="Chromosome"/>
</dbReference>
<keyword evidence="2" id="KW-1133">Transmembrane helix</keyword>
<feature type="region of interest" description="Disordered" evidence="1">
    <location>
        <begin position="47"/>
        <end position="75"/>
    </location>
</feature>
<evidence type="ECO:0000256" key="2">
    <source>
        <dbReference type="SAM" id="Phobius"/>
    </source>
</evidence>
<keyword evidence="2" id="KW-0472">Membrane</keyword>
<feature type="region of interest" description="Disordered" evidence="1">
    <location>
        <begin position="574"/>
        <end position="594"/>
    </location>
</feature>
<feature type="region of interest" description="Disordered" evidence="1">
    <location>
        <begin position="517"/>
        <end position="537"/>
    </location>
</feature>
<evidence type="ECO:0000313" key="4">
    <source>
        <dbReference type="Proteomes" id="UP000006469"/>
    </source>
</evidence>
<evidence type="ECO:0000313" key="3">
    <source>
        <dbReference type="EMBL" id="AFK19919.2"/>
    </source>
</evidence>
<dbReference type="STRING" id="523841.HFX_2231"/>
<evidence type="ECO:0008006" key="5">
    <source>
        <dbReference type="Google" id="ProtNLM"/>
    </source>
</evidence>
<dbReference type="HOGENOM" id="CLU_023020_0_0_2"/>
<feature type="compositionally biased region" description="Polar residues" evidence="1">
    <location>
        <begin position="49"/>
        <end position="63"/>
    </location>
</feature>
<gene>
    <name evidence="3" type="ordered locus">HFX_2231</name>
</gene>
<dbReference type="AlphaFoldDB" id="I3R6Q9"/>
<feature type="transmembrane region" description="Helical" evidence="2">
    <location>
        <begin position="550"/>
        <end position="568"/>
    </location>
</feature>
<accession>I3R6Q9</accession>
<dbReference type="eggNOG" id="arCOG02488">
    <property type="taxonomic scope" value="Archaea"/>
</dbReference>
<evidence type="ECO:0000256" key="1">
    <source>
        <dbReference type="SAM" id="MobiDB-lite"/>
    </source>
</evidence>
<protein>
    <recommendedName>
        <fullName evidence="5">DUF4129 domain-containing protein</fullName>
    </recommendedName>
</protein>
<proteinExistence type="predicted"/>
<sequence length="705" mass="73964">MRRDWSRSVCLLWTLLIVVSAVTTAPVAAVSAIADEKAPVAPALGEHQSLPQQTAGETNNTSGVIHENPDEVDDEDDLNRLISYLSGELNTQIGSSTLRLSQGEYEAAKSALGDDYDDSLSKYVDVEGETDGDGSREEYETVQETQREYIDTVREFHETRRKYEAAKQAGETERARELARRLSRLAEDGETQSGSLVDMFGSISNETDSDLTETSTQLASIQSNITEQRNEIIGREFIATNLTVESYEQNISFTDPLVLSGSLATDNGTPVEATNASFAIGGQTLQTAVDADGQFELTYRPIRVPANSSELTVTYLPSNSSVYQISEQTIPVSVTQVTATTALSGPAKSAYGYADSVSLRATVSVNETPIANYPISASLGGVPLSTAETDSSGRSTLTGTIPATASVGTAAIRVAPDRDGRAVRFEPGTVSVPITSEETALDVRARTSANRTVVIDGQLETQEGEAVGDQPVTVSIDGQTIDTVTTGESGTYRTTIDLPADVSARNATVTVAFDGDGTNLDSSSATTDIPRPSGGGESAGGGLPFGLFDLLWVVSGTAIVGLVAAVLLRRGNETAASDGGTAEPVISTHDEETEPESADVVATALESAVDSLSAGRPNDAVVVAYAGARNALAAATDIDAAATHWEFYEQCVDAEVGSAESLESLTAGYETAAYSGVSVSEDDAEQLVETAHALVDATEPDTLTN</sequence>